<feature type="compositionally biased region" description="Basic and acidic residues" evidence="1">
    <location>
        <begin position="507"/>
        <end position="519"/>
    </location>
</feature>
<feature type="compositionally biased region" description="Low complexity" evidence="1">
    <location>
        <begin position="1401"/>
        <end position="1411"/>
    </location>
</feature>
<name>A0A453JY65_AEGTS</name>
<dbReference type="Gramene" id="AET5Gv20232800.10">
    <property type="protein sequence ID" value="AET5Gv20232800.10"/>
    <property type="gene ID" value="AET5Gv20232800"/>
</dbReference>
<evidence type="ECO:0008006" key="4">
    <source>
        <dbReference type="Google" id="ProtNLM"/>
    </source>
</evidence>
<feature type="region of interest" description="Disordered" evidence="1">
    <location>
        <begin position="486"/>
        <end position="519"/>
    </location>
</feature>
<dbReference type="EnsemblPlants" id="AET5Gv20232800.10">
    <property type="protein sequence ID" value="AET5Gv20232800.10"/>
    <property type="gene ID" value="AET5Gv20232800"/>
</dbReference>
<feature type="compositionally biased region" description="Basic and acidic residues" evidence="1">
    <location>
        <begin position="1442"/>
        <end position="1452"/>
    </location>
</feature>
<reference evidence="2" key="3">
    <citation type="journal article" date="2017" name="Nature">
        <title>Genome sequence of the progenitor of the wheat D genome Aegilops tauschii.</title>
        <authorList>
            <person name="Luo M.C."/>
            <person name="Gu Y.Q."/>
            <person name="Puiu D."/>
            <person name="Wang H."/>
            <person name="Twardziok S.O."/>
            <person name="Deal K.R."/>
            <person name="Huo N."/>
            <person name="Zhu T."/>
            <person name="Wang L."/>
            <person name="Wang Y."/>
            <person name="McGuire P.E."/>
            <person name="Liu S."/>
            <person name="Long H."/>
            <person name="Ramasamy R.K."/>
            <person name="Rodriguez J.C."/>
            <person name="Van S.L."/>
            <person name="Yuan L."/>
            <person name="Wang Z."/>
            <person name="Xia Z."/>
            <person name="Xiao L."/>
            <person name="Anderson O.D."/>
            <person name="Ouyang S."/>
            <person name="Liang Y."/>
            <person name="Zimin A.V."/>
            <person name="Pertea G."/>
            <person name="Qi P."/>
            <person name="Bennetzen J.L."/>
            <person name="Dai X."/>
            <person name="Dawson M.W."/>
            <person name="Muller H.G."/>
            <person name="Kugler K."/>
            <person name="Rivarola-Duarte L."/>
            <person name="Spannagl M."/>
            <person name="Mayer K.F.X."/>
            <person name="Lu F.H."/>
            <person name="Bevan M.W."/>
            <person name="Leroy P."/>
            <person name="Li P."/>
            <person name="You F.M."/>
            <person name="Sun Q."/>
            <person name="Liu Z."/>
            <person name="Lyons E."/>
            <person name="Wicker T."/>
            <person name="Salzberg S.L."/>
            <person name="Devos K.M."/>
            <person name="Dvorak J."/>
        </authorList>
    </citation>
    <scope>NUCLEOTIDE SEQUENCE [LARGE SCALE GENOMIC DNA]</scope>
    <source>
        <strain evidence="2">cv. AL8/78</strain>
    </source>
</reference>
<sequence>RILHARLPPLPPQPSPIRADRGVRPSLGFRSSRPLRGRPRDPDLPGLDAPGSRPGDRRRSIRTPGEGRKLEGRGHGLEPAHHRQERWAAPTRKSGMTVLGKIPKPINLPSQRLENQGLDPNVEIVPKGTLTWGSKPGPTTPNAWNSSSLLSPKKDGNSGAPSQFNGRPSSGGGSRPSTAGSESLDSPNAWGPNSRPSSASGTLPSQNVPVVTNRPRSAETRPGSSQLSRFADNPSDNMNVSIRTVDRSGSSHGHAFTLSTGDFPTLGSEKISESNSQRGHSSKGRPTSSSGKDGTQNDTGKSLSAGSGEVVRPPNNQPADIMKTDQQAHDGSAPFPATGPPNGAQQPQPYPPNYCMPPPQFDSWRAPPGHPPEGMWHRGPGGPYRPVGPSSNFPVEPFPYYGQFPPNSEAAARQGSGHGGYHSKNADAYHSMTPTSYVMNQPVIPARPVYQGPIPYDGYYAPQRPNFNNANVRDSPFIGGPHQPGILNQFPNQNEKFQPGHSPSRAVKHEASPKELSESDRVQLICRGQTRILHDNPDRLVGPGEVERKSQPAPPLLPHPDGNRNDVNTKADTRNTPSERNMVLMKSVHDNRGPNRTSHSSVLENAHSHPRETDDGAHLKKLKEDNLPLDQQPIIKKNAALIEKIGSLNNKARNVDARNVAEAFSNKEIKEKQLKNADSKADRVIKDVPSTPAITAFASAYGQAACVSPRSPVVQKLQKGPNDGGVVGPLHSHFAEASKSGKLGVSTHDRTHRRADSSRNSHHGPAKDMPPNNTTGHGRGENYATESLPVVQVRNSQHDQPPEHVSQLPPDDMPASPDYESQRVKMRELAVQRAKQLQAEEEERTKRQKAKALAKLEELNKRSSVHQKDSSDPPPENDDVRNKQKAGVDGTTEPASSTAESHDVTVLDNVSILQPPNEPKDTAVPAQPMSTLLHTEGTGKDPSGHNTSTSGMNTQSNMTEHIAHKSISLSHDVSVPKPRQGNRKRHAVSEDKILGEKSSVAVNTENVKKAVEVSLDTSTAVVTSHDDPPAHSKKSARNSRNKKKVDDAPATSKYPPMVLGQQNTPGISSEPKIKTAGVIISSSILPAENTVLTVGSITVGGISFGSFNQERLKLPEEAQSTANSRPKPQQAKGSKKIQHAIRPVEKPHGNESVVWAPVKPSGWNEPSEEANVAVAARPKPIGKGTTDGENVTRTKRAEMERYVPKPLSKELQQQNLEQNLPVEKSSVENKSNDNEKLTAAKEPKKWEDRKTSKGHGKSHSSWRRRNTDDSSSVVPIPSERADSYQESHEVQRPSDKHPQLEPDKQADYAAGNSLAPAEAVELPASAAKEHAAANRQRRQHVKGPKNEASNYSNENRDGRKDVNHMSTRGMDANSSEHRNMSKPEVKSSAAHSRAHWKPKSSHSQNNSQGNNTTEGQVDSATLQDSSNRNSNQGKGDMTNVDENQKGESHENAEQQQLNHATRRQGQHNGRYHRGSSAHRGRGYDAGQPSHGANAERRKGSTHLEYQPVGSNKPSDFQQNPSADGQSAGPPAPGPVYRERGHNRGHRPPGGHFVKRNPAPAPAPAPAPNSYREE</sequence>
<feature type="compositionally biased region" description="Polar residues" evidence="1">
    <location>
        <begin position="194"/>
        <end position="210"/>
    </location>
</feature>
<feature type="compositionally biased region" description="Basic and acidic residues" evidence="1">
    <location>
        <begin position="65"/>
        <end position="86"/>
    </location>
</feature>
<feature type="region of interest" description="Disordered" evidence="1">
    <location>
        <begin position="1117"/>
        <end position="1573"/>
    </location>
</feature>
<feature type="region of interest" description="Disordered" evidence="1">
    <location>
        <begin position="715"/>
        <end position="992"/>
    </location>
</feature>
<feature type="region of interest" description="Disordered" evidence="1">
    <location>
        <begin position="1019"/>
        <end position="1069"/>
    </location>
</feature>
<feature type="compositionally biased region" description="Basic and acidic residues" evidence="1">
    <location>
        <begin position="1190"/>
        <end position="1203"/>
    </location>
</feature>
<evidence type="ECO:0000313" key="3">
    <source>
        <dbReference type="Proteomes" id="UP000015105"/>
    </source>
</evidence>
<feature type="compositionally biased region" description="Low complexity" evidence="1">
    <location>
        <begin position="24"/>
        <end position="34"/>
    </location>
</feature>
<protein>
    <recommendedName>
        <fullName evidence="4">BAT2 N-terminal domain-containing protein</fullName>
    </recommendedName>
</protein>
<feature type="compositionally biased region" description="Basic residues" evidence="1">
    <location>
        <begin position="1542"/>
        <end position="1554"/>
    </location>
</feature>
<feature type="compositionally biased region" description="Pro residues" evidence="1">
    <location>
        <begin position="348"/>
        <end position="360"/>
    </location>
</feature>
<feature type="compositionally biased region" description="Basic and acidic residues" evidence="1">
    <location>
        <begin position="1374"/>
        <end position="1385"/>
    </location>
</feature>
<dbReference type="PANTHER" id="PTHR34805">
    <property type="entry name" value="PROTEIN MODIFIER OF SNC1 1"/>
    <property type="match status" value="1"/>
</dbReference>
<feature type="compositionally biased region" description="Basic residues" evidence="1">
    <location>
        <begin position="1252"/>
        <end position="1264"/>
    </location>
</feature>
<feature type="compositionally biased region" description="Polar residues" evidence="1">
    <location>
        <begin position="1118"/>
        <end position="1127"/>
    </location>
</feature>
<feature type="compositionally biased region" description="Polar residues" evidence="1">
    <location>
        <begin position="944"/>
        <end position="959"/>
    </location>
</feature>
<feature type="compositionally biased region" description="Basic residues" evidence="1">
    <location>
        <begin position="1031"/>
        <end position="1043"/>
    </location>
</feature>
<reference evidence="3" key="2">
    <citation type="journal article" date="2017" name="Nat. Plants">
        <title>The Aegilops tauschii genome reveals multiple impacts of transposons.</title>
        <authorList>
            <person name="Zhao G."/>
            <person name="Zou C."/>
            <person name="Li K."/>
            <person name="Wang K."/>
            <person name="Li T."/>
            <person name="Gao L."/>
            <person name="Zhang X."/>
            <person name="Wang H."/>
            <person name="Yang Z."/>
            <person name="Liu X."/>
            <person name="Jiang W."/>
            <person name="Mao L."/>
            <person name="Kong X."/>
            <person name="Jiao Y."/>
            <person name="Jia J."/>
        </authorList>
    </citation>
    <scope>NUCLEOTIDE SEQUENCE [LARGE SCALE GENOMIC DNA]</scope>
    <source>
        <strain evidence="3">cv. AL8/78</strain>
    </source>
</reference>
<reference evidence="2" key="5">
    <citation type="journal article" date="2021" name="G3 (Bethesda)">
        <title>Aegilops tauschii genome assembly Aet v5.0 features greater sequence contiguity and improved annotation.</title>
        <authorList>
            <person name="Wang L."/>
            <person name="Zhu T."/>
            <person name="Rodriguez J.C."/>
            <person name="Deal K.R."/>
            <person name="Dubcovsky J."/>
            <person name="McGuire P.E."/>
            <person name="Lux T."/>
            <person name="Spannagl M."/>
            <person name="Mayer K.F.X."/>
            <person name="Baldrich P."/>
            <person name="Meyers B.C."/>
            <person name="Huo N."/>
            <person name="Gu Y.Q."/>
            <person name="Zhou H."/>
            <person name="Devos K.M."/>
            <person name="Bennetzen J.L."/>
            <person name="Unver T."/>
            <person name="Budak H."/>
            <person name="Gulick P.J."/>
            <person name="Galiba G."/>
            <person name="Kalapos B."/>
            <person name="Nelson D.R."/>
            <person name="Li P."/>
            <person name="You F.M."/>
            <person name="Luo M.C."/>
            <person name="Dvorak J."/>
        </authorList>
    </citation>
    <scope>NUCLEOTIDE SEQUENCE [LARGE SCALE GENOMIC DNA]</scope>
    <source>
        <strain evidence="2">cv. AL8/78</strain>
    </source>
</reference>
<feature type="region of interest" description="Disordered" evidence="1">
    <location>
        <begin position="1"/>
        <end position="392"/>
    </location>
</feature>
<feature type="compositionally biased region" description="Polar residues" evidence="1">
    <location>
        <begin position="222"/>
        <end position="262"/>
    </location>
</feature>
<reference evidence="3" key="1">
    <citation type="journal article" date="2014" name="Science">
        <title>Ancient hybridizations among the ancestral genomes of bread wheat.</title>
        <authorList>
            <consortium name="International Wheat Genome Sequencing Consortium,"/>
            <person name="Marcussen T."/>
            <person name="Sandve S.R."/>
            <person name="Heier L."/>
            <person name="Spannagl M."/>
            <person name="Pfeifer M."/>
            <person name="Jakobsen K.S."/>
            <person name="Wulff B.B."/>
            <person name="Steuernagel B."/>
            <person name="Mayer K.F."/>
            <person name="Olsen O.A."/>
        </authorList>
    </citation>
    <scope>NUCLEOTIDE SEQUENCE [LARGE SCALE GENOMIC DNA]</scope>
    <source>
        <strain evidence="3">cv. AL8/78</strain>
    </source>
</reference>
<evidence type="ECO:0000313" key="2">
    <source>
        <dbReference type="EnsemblPlants" id="AET5Gv20232800.10"/>
    </source>
</evidence>
<dbReference type="PANTHER" id="PTHR34805:SF1">
    <property type="entry name" value="PROTEIN MODIFIER OF SNC1 1"/>
    <property type="match status" value="1"/>
</dbReference>
<feature type="compositionally biased region" description="Polar residues" evidence="1">
    <location>
        <begin position="1508"/>
        <end position="1524"/>
    </location>
</feature>
<organism evidence="2 3">
    <name type="scientific">Aegilops tauschii subsp. strangulata</name>
    <name type="common">Goatgrass</name>
    <dbReference type="NCBI Taxonomy" id="200361"/>
    <lineage>
        <taxon>Eukaryota</taxon>
        <taxon>Viridiplantae</taxon>
        <taxon>Streptophyta</taxon>
        <taxon>Embryophyta</taxon>
        <taxon>Tracheophyta</taxon>
        <taxon>Spermatophyta</taxon>
        <taxon>Magnoliopsida</taxon>
        <taxon>Liliopsida</taxon>
        <taxon>Poales</taxon>
        <taxon>Poaceae</taxon>
        <taxon>BOP clade</taxon>
        <taxon>Pooideae</taxon>
        <taxon>Triticodae</taxon>
        <taxon>Triticeae</taxon>
        <taxon>Triticinae</taxon>
        <taxon>Aegilops</taxon>
    </lineage>
</organism>
<feature type="compositionally biased region" description="Basic and acidic residues" evidence="1">
    <location>
        <begin position="1225"/>
        <end position="1251"/>
    </location>
</feature>
<feature type="compositionally biased region" description="Polar residues" evidence="1">
    <location>
        <begin position="140"/>
        <end position="150"/>
    </location>
</feature>
<dbReference type="GO" id="GO:0040029">
    <property type="term" value="P:epigenetic regulation of gene expression"/>
    <property type="evidence" value="ECO:0007669"/>
    <property type="project" value="TreeGrafter"/>
</dbReference>
<evidence type="ECO:0000256" key="1">
    <source>
        <dbReference type="SAM" id="MobiDB-lite"/>
    </source>
</evidence>
<feature type="compositionally biased region" description="Polar residues" evidence="1">
    <location>
        <begin position="594"/>
        <end position="603"/>
    </location>
</feature>
<feature type="compositionally biased region" description="Polar residues" evidence="1">
    <location>
        <begin position="1412"/>
        <end position="1433"/>
    </location>
</feature>
<dbReference type="STRING" id="200361.A0A453JY65"/>
<feature type="compositionally biased region" description="Basic and acidic residues" evidence="1">
    <location>
        <begin position="820"/>
        <end position="830"/>
    </location>
</feature>
<reference evidence="2" key="4">
    <citation type="submission" date="2019-03" db="UniProtKB">
        <authorList>
            <consortium name="EnsemblPlants"/>
        </authorList>
    </citation>
    <scope>IDENTIFICATION</scope>
</reference>
<accession>A0A453JY65</accession>
<dbReference type="Proteomes" id="UP000015105">
    <property type="component" value="Chromosome 5D"/>
</dbReference>
<feature type="region of interest" description="Disordered" evidence="1">
    <location>
        <begin position="533"/>
        <end position="617"/>
    </location>
</feature>
<feature type="compositionally biased region" description="Basic and acidic residues" evidence="1">
    <location>
        <begin position="1354"/>
        <end position="1363"/>
    </location>
</feature>
<feature type="compositionally biased region" description="Basic residues" evidence="1">
    <location>
        <begin position="1460"/>
        <end position="1480"/>
    </location>
</feature>
<proteinExistence type="predicted"/>
<feature type="compositionally biased region" description="Basic and acidic residues" evidence="1">
    <location>
        <begin position="854"/>
        <end position="871"/>
    </location>
</feature>
<keyword evidence="3" id="KW-1185">Reference proteome</keyword>
<feature type="compositionally biased region" description="Polar residues" evidence="1">
    <location>
        <begin position="273"/>
        <end position="305"/>
    </location>
</feature>
<feature type="compositionally biased region" description="Basic and acidic residues" evidence="1">
    <location>
        <begin position="1279"/>
        <end position="1306"/>
    </location>
</feature>
<feature type="compositionally biased region" description="Basic and acidic residues" evidence="1">
    <location>
        <begin position="606"/>
        <end position="617"/>
    </location>
</feature>
<dbReference type="InterPro" id="IPR038808">
    <property type="entry name" value="MOS1-like"/>
</dbReference>
<feature type="compositionally biased region" description="Basic and acidic residues" evidence="1">
    <location>
        <begin position="561"/>
        <end position="573"/>
    </location>
</feature>
<feature type="compositionally biased region" description="Low complexity" evidence="1">
    <location>
        <begin position="1210"/>
        <end position="1220"/>
    </location>
</feature>